<evidence type="ECO:0000313" key="3">
    <source>
        <dbReference type="EMBL" id="KDO21786.1"/>
    </source>
</evidence>
<keyword evidence="4" id="KW-1185">Reference proteome</keyword>
<evidence type="ECO:0000313" key="4">
    <source>
        <dbReference type="Proteomes" id="UP000030745"/>
    </source>
</evidence>
<accession>A0A067C5G9</accession>
<dbReference type="Proteomes" id="UP000030745">
    <property type="component" value="Unassembled WGS sequence"/>
</dbReference>
<organism evidence="3 4">
    <name type="scientific">Saprolegnia parasitica (strain CBS 223.65)</name>
    <dbReference type="NCBI Taxonomy" id="695850"/>
    <lineage>
        <taxon>Eukaryota</taxon>
        <taxon>Sar</taxon>
        <taxon>Stramenopiles</taxon>
        <taxon>Oomycota</taxon>
        <taxon>Saprolegniomycetes</taxon>
        <taxon>Saprolegniales</taxon>
        <taxon>Saprolegniaceae</taxon>
        <taxon>Saprolegnia</taxon>
    </lineage>
</organism>
<feature type="region of interest" description="Disordered" evidence="2">
    <location>
        <begin position="218"/>
        <end position="260"/>
    </location>
</feature>
<keyword evidence="1" id="KW-0175">Coiled coil</keyword>
<dbReference type="VEuPathDB" id="FungiDB:SPRG_12604"/>
<reference evidence="3 4" key="1">
    <citation type="journal article" date="2013" name="PLoS Genet.">
        <title>Distinctive expansion of potential virulence genes in the genome of the oomycete fish pathogen Saprolegnia parasitica.</title>
        <authorList>
            <person name="Jiang R.H."/>
            <person name="de Bruijn I."/>
            <person name="Haas B.J."/>
            <person name="Belmonte R."/>
            <person name="Lobach L."/>
            <person name="Christie J."/>
            <person name="van den Ackerveken G."/>
            <person name="Bottin A."/>
            <person name="Bulone V."/>
            <person name="Diaz-Moreno S.M."/>
            <person name="Dumas B."/>
            <person name="Fan L."/>
            <person name="Gaulin E."/>
            <person name="Govers F."/>
            <person name="Grenville-Briggs L.J."/>
            <person name="Horner N.R."/>
            <person name="Levin J.Z."/>
            <person name="Mammella M."/>
            <person name="Meijer H.J."/>
            <person name="Morris P."/>
            <person name="Nusbaum C."/>
            <person name="Oome S."/>
            <person name="Phillips A.J."/>
            <person name="van Rooyen D."/>
            <person name="Rzeszutek E."/>
            <person name="Saraiva M."/>
            <person name="Secombes C.J."/>
            <person name="Seidl M.F."/>
            <person name="Snel B."/>
            <person name="Stassen J.H."/>
            <person name="Sykes S."/>
            <person name="Tripathy S."/>
            <person name="van den Berg H."/>
            <person name="Vega-Arreguin J.C."/>
            <person name="Wawra S."/>
            <person name="Young S.K."/>
            <person name="Zeng Q."/>
            <person name="Dieguez-Uribeondo J."/>
            <person name="Russ C."/>
            <person name="Tyler B.M."/>
            <person name="van West P."/>
        </authorList>
    </citation>
    <scope>NUCLEOTIDE SEQUENCE [LARGE SCALE GENOMIC DNA]</scope>
    <source>
        <strain evidence="3 4">CBS 223.65</strain>
    </source>
</reference>
<feature type="region of interest" description="Disordered" evidence="2">
    <location>
        <begin position="78"/>
        <end position="112"/>
    </location>
</feature>
<dbReference type="EMBL" id="KK583280">
    <property type="protein sequence ID" value="KDO21786.1"/>
    <property type="molecule type" value="Genomic_DNA"/>
</dbReference>
<name>A0A067C5G9_SAPPC</name>
<dbReference type="STRING" id="695850.A0A067C5G9"/>
<dbReference type="OMA" id="NQVEFLY"/>
<dbReference type="KEGG" id="spar:SPRG_12604"/>
<feature type="region of interest" description="Disordered" evidence="2">
    <location>
        <begin position="429"/>
        <end position="466"/>
    </location>
</feature>
<dbReference type="OrthoDB" id="76606at2759"/>
<evidence type="ECO:0000256" key="2">
    <source>
        <dbReference type="SAM" id="MobiDB-lite"/>
    </source>
</evidence>
<dbReference type="RefSeq" id="XP_012207465.1">
    <property type="nucleotide sequence ID" value="XM_012352075.1"/>
</dbReference>
<dbReference type="GeneID" id="24134548"/>
<feature type="compositionally biased region" description="Basic residues" evidence="2">
    <location>
        <begin position="438"/>
        <end position="447"/>
    </location>
</feature>
<feature type="coiled-coil region" evidence="1">
    <location>
        <begin position="142"/>
        <end position="197"/>
    </location>
</feature>
<dbReference type="AlphaFoldDB" id="A0A067C5G9"/>
<evidence type="ECO:0000256" key="1">
    <source>
        <dbReference type="SAM" id="Coils"/>
    </source>
</evidence>
<feature type="compositionally biased region" description="Polar residues" evidence="2">
    <location>
        <begin position="81"/>
        <end position="96"/>
    </location>
</feature>
<feature type="compositionally biased region" description="Polar residues" evidence="2">
    <location>
        <begin position="244"/>
        <end position="260"/>
    </location>
</feature>
<feature type="compositionally biased region" description="Low complexity" evidence="2">
    <location>
        <begin position="97"/>
        <end position="110"/>
    </location>
</feature>
<gene>
    <name evidence="3" type="ORF">SPRG_12604</name>
</gene>
<sequence>MGASGCKVEPSDPTRSIELLSLGRAGPGETNQVEFLYLPSGEILAQTPTKPSPSPPPMAVSTATSHVPMLLESVDRFDQARSPSSSYASTLRPQQLSPRSASAKSYSSRASHLKTPYQQRILELETLLEHEKKRSLQKMRQLLDEQDKTRELESQISALQHRCHALEGALERQDAHARELQEANETCEARMASLVADHGRQTSQMEALQHQIQTLAVASTAASPAPELPAVTAPPPPRRLADEASQTESETPPDTEQPPSSHLALLEAIHAWKQSLDEWCAQPPSPLKVRLEDILQDFPSLSLPSSSSSSSPPIPSEASAVLKRQLQLMEHEWRQTHAKYVELKELCARQCVREADLQNFVNEHRLRGNCSLQTAAAASTFDDTLHGDQGRMKVVITHKPESAVHAKLDALRVKKEQVTVLPSARLTKKHERMPTPKALKKPKKNHRSDKAPLTAGRTPLSRPWVC</sequence>
<proteinExistence type="predicted"/>
<protein>
    <submittedName>
        <fullName evidence="3">Uncharacterized protein</fullName>
    </submittedName>
</protein>